<dbReference type="EC" id="3.1.21.-" evidence="6"/>
<sequence>MIASTIENLSSSKIGTFLIPSVDTSYQRAIADYLDHETAEIDAFIADLEDLQTRLMEEGEARIYAAVTGRFGDNSSFPTPGTDWTGPLPEGWATPRVSWVFGNIGSGTTPRSEDQQAFGDEVPWVTTGELREQRIDDTIRRLSRRALAEYPALEVFPPGSLLIAMYGATIGRLGWLGQPAAVNQAVCAMSGYKYGSYKYMFYVLRAARPYLLSRAVGGGQPNINQEIIRSLRVPMPTGAEQAEIVQQLEETMQHITEMSVLAAESVALAKERRAALISAAVTGQIDVTAKHKPAAEQLEDDIAQLD</sequence>
<dbReference type="PANTHER" id="PTHR43140:SF1">
    <property type="entry name" value="TYPE I RESTRICTION ENZYME ECOKI SPECIFICITY SUBUNIT"/>
    <property type="match status" value="1"/>
</dbReference>
<protein>
    <submittedName>
        <fullName evidence="6">Restriction endonuclease subunit S</fullName>
        <ecNumber evidence="6">3.1.21.-</ecNumber>
    </submittedName>
</protein>
<comment type="subunit">
    <text evidence="4">The methyltransferase is composed of M and S polypeptides.</text>
</comment>
<evidence type="ECO:0000259" key="5">
    <source>
        <dbReference type="Pfam" id="PF01420"/>
    </source>
</evidence>
<keyword evidence="6" id="KW-0255">Endonuclease</keyword>
<dbReference type="PANTHER" id="PTHR43140">
    <property type="entry name" value="TYPE-1 RESTRICTION ENZYME ECOKI SPECIFICITY PROTEIN"/>
    <property type="match status" value="1"/>
</dbReference>
<dbReference type="GO" id="GO:0004519">
    <property type="term" value="F:endonuclease activity"/>
    <property type="evidence" value="ECO:0007669"/>
    <property type="project" value="UniProtKB-KW"/>
</dbReference>
<keyword evidence="2" id="KW-0680">Restriction system</keyword>
<comment type="caution">
    <text evidence="6">The sequence shown here is derived from an EMBL/GenBank/DDBJ whole genome shotgun (WGS) entry which is preliminary data.</text>
</comment>
<feature type="domain" description="Type I restriction modification DNA specificity" evidence="5">
    <location>
        <begin position="102"/>
        <end position="253"/>
    </location>
</feature>
<dbReference type="InterPro" id="IPR051212">
    <property type="entry name" value="Type-I_RE_S_subunit"/>
</dbReference>
<dbReference type="Proteomes" id="UP001205046">
    <property type="component" value="Unassembled WGS sequence"/>
</dbReference>
<evidence type="ECO:0000256" key="1">
    <source>
        <dbReference type="ARBA" id="ARBA00010923"/>
    </source>
</evidence>
<keyword evidence="6" id="KW-0540">Nuclease</keyword>
<keyword evidence="7" id="KW-1185">Reference proteome</keyword>
<accession>A0ABT2HP25</accession>
<evidence type="ECO:0000313" key="7">
    <source>
        <dbReference type="Proteomes" id="UP001205046"/>
    </source>
</evidence>
<evidence type="ECO:0000256" key="2">
    <source>
        <dbReference type="ARBA" id="ARBA00022747"/>
    </source>
</evidence>
<dbReference type="RefSeq" id="WP_260072592.1">
    <property type="nucleotide sequence ID" value="NZ_JALXMO010000005.1"/>
</dbReference>
<dbReference type="CDD" id="cd17280">
    <property type="entry name" value="RMtype1_S_MspEN3ORF6650P_TRD2-CR2_like"/>
    <property type="match status" value="1"/>
</dbReference>
<dbReference type="InterPro" id="IPR044946">
    <property type="entry name" value="Restrct_endonuc_typeI_TRD_sf"/>
</dbReference>
<dbReference type="EMBL" id="JALXMO010000005">
    <property type="protein sequence ID" value="MCT1606441.1"/>
    <property type="molecule type" value="Genomic_DNA"/>
</dbReference>
<name>A0ABT2HP25_9MICC</name>
<organism evidence="6 7">
    <name type="scientific">Nesterenkonia massiliensis</name>
    <dbReference type="NCBI Taxonomy" id="1232429"/>
    <lineage>
        <taxon>Bacteria</taxon>
        <taxon>Bacillati</taxon>
        <taxon>Actinomycetota</taxon>
        <taxon>Actinomycetes</taxon>
        <taxon>Micrococcales</taxon>
        <taxon>Micrococcaceae</taxon>
        <taxon>Nesterenkonia</taxon>
    </lineage>
</organism>
<comment type="similarity">
    <text evidence="1">Belongs to the type-I restriction system S methylase family.</text>
</comment>
<dbReference type="Gene3D" id="3.90.220.20">
    <property type="entry name" value="DNA methylase specificity domains"/>
    <property type="match status" value="2"/>
</dbReference>
<evidence type="ECO:0000256" key="3">
    <source>
        <dbReference type="ARBA" id="ARBA00023125"/>
    </source>
</evidence>
<dbReference type="GO" id="GO:0016787">
    <property type="term" value="F:hydrolase activity"/>
    <property type="evidence" value="ECO:0007669"/>
    <property type="project" value="UniProtKB-KW"/>
</dbReference>
<gene>
    <name evidence="6" type="ORF">M3B43_03685</name>
</gene>
<proteinExistence type="inferred from homology"/>
<keyword evidence="6" id="KW-0378">Hydrolase</keyword>
<dbReference type="Pfam" id="PF01420">
    <property type="entry name" value="Methylase_S"/>
    <property type="match status" value="1"/>
</dbReference>
<evidence type="ECO:0000256" key="4">
    <source>
        <dbReference type="ARBA" id="ARBA00038652"/>
    </source>
</evidence>
<dbReference type="SUPFAM" id="SSF116734">
    <property type="entry name" value="DNA methylase specificity domain"/>
    <property type="match status" value="2"/>
</dbReference>
<keyword evidence="3" id="KW-0238">DNA-binding</keyword>
<dbReference type="InterPro" id="IPR000055">
    <property type="entry name" value="Restrct_endonuc_typeI_TRD"/>
</dbReference>
<reference evidence="6 7" key="1">
    <citation type="submission" date="2022-04" db="EMBL/GenBank/DDBJ databases">
        <title>Human microbiome associated bacterial genomes.</title>
        <authorList>
            <person name="Sandstrom S."/>
            <person name="Salamzade R."/>
            <person name="Kalan L.R."/>
        </authorList>
    </citation>
    <scope>NUCLEOTIDE SEQUENCE [LARGE SCALE GENOMIC DNA]</scope>
    <source>
        <strain evidence="7">p3-SID767</strain>
    </source>
</reference>
<evidence type="ECO:0000313" key="6">
    <source>
        <dbReference type="EMBL" id="MCT1606441.1"/>
    </source>
</evidence>
<dbReference type="Gene3D" id="1.10.287.1120">
    <property type="entry name" value="Bipartite methylase S protein"/>
    <property type="match status" value="1"/>
</dbReference>